<dbReference type="EMBL" id="JMQC01000008">
    <property type="protein sequence ID" value="KFN01731.1"/>
    <property type="molecule type" value="Genomic_DNA"/>
</dbReference>
<dbReference type="Gene3D" id="1.10.150.240">
    <property type="entry name" value="Putative phosphatase, domain 2"/>
    <property type="match status" value="1"/>
</dbReference>
<comment type="caution">
    <text evidence="1">The sequence shown here is derived from an EMBL/GenBank/DDBJ whole genome shotgun (WGS) entry which is preliminary data.</text>
</comment>
<dbReference type="Pfam" id="PF13419">
    <property type="entry name" value="HAD_2"/>
    <property type="match status" value="1"/>
</dbReference>
<dbReference type="Proteomes" id="UP000029389">
    <property type="component" value="Unassembled WGS sequence"/>
</dbReference>
<dbReference type="InterPro" id="IPR023198">
    <property type="entry name" value="PGP-like_dom2"/>
</dbReference>
<keyword evidence="1" id="KW-0378">Hydrolase</keyword>
<dbReference type="Gene3D" id="3.40.50.1000">
    <property type="entry name" value="HAD superfamily/HAD-like"/>
    <property type="match status" value="1"/>
</dbReference>
<dbReference type="SUPFAM" id="SSF56784">
    <property type="entry name" value="HAD-like"/>
    <property type="match status" value="1"/>
</dbReference>
<gene>
    <name evidence="1" type="primary">gph</name>
    <name evidence="1" type="ORF">DJ93_26</name>
</gene>
<protein>
    <submittedName>
        <fullName evidence="1">Phosphoglycolate phosphatase, haloacid dehalogenase-like family</fullName>
        <ecNumber evidence="1">3.1.3.18</ecNumber>
    </submittedName>
</protein>
<evidence type="ECO:0000313" key="2">
    <source>
        <dbReference type="Proteomes" id="UP000029389"/>
    </source>
</evidence>
<evidence type="ECO:0000313" key="1">
    <source>
        <dbReference type="EMBL" id="KFN01731.1"/>
    </source>
</evidence>
<accession>A0A090ZBP5</accession>
<dbReference type="PATRIC" id="fig|1405.8.peg.179"/>
<dbReference type="GO" id="GO:0008967">
    <property type="term" value="F:phosphoglycolate phosphatase activity"/>
    <property type="evidence" value="ECO:0007669"/>
    <property type="project" value="UniProtKB-EC"/>
</dbReference>
<dbReference type="InterPro" id="IPR041492">
    <property type="entry name" value="HAD_2"/>
</dbReference>
<name>A0A090ZBP5_9BACI</name>
<reference evidence="1 2" key="1">
    <citation type="submission" date="2014-04" db="EMBL/GenBank/DDBJ databases">
        <authorList>
            <person name="Bishop-Lilly K.A."/>
            <person name="Broomall S.M."/>
            <person name="Chain P.S."/>
            <person name="Chertkov O."/>
            <person name="Coyne S.R."/>
            <person name="Daligault H.E."/>
            <person name="Davenport K.W."/>
            <person name="Erkkila T."/>
            <person name="Frey K.G."/>
            <person name="Gibbons H.S."/>
            <person name="Gu W."/>
            <person name="Jaissle J."/>
            <person name="Johnson S.L."/>
            <person name="Koroleva G.I."/>
            <person name="Ladner J.T."/>
            <person name="Lo C.-C."/>
            <person name="Minogue T.D."/>
            <person name="Munk C."/>
            <person name="Palacios G.F."/>
            <person name="Redden C.L."/>
            <person name="Rosenzweig C.N."/>
            <person name="Scholz M.B."/>
            <person name="Teshima H."/>
            <person name="Xu Y."/>
        </authorList>
    </citation>
    <scope>NUCLEOTIDE SEQUENCE [LARGE SCALE GENOMIC DNA]</scope>
    <source>
        <strain evidence="1 2">BHP</strain>
    </source>
</reference>
<dbReference type="AlphaFoldDB" id="A0A090ZBP5"/>
<organism evidence="1 2">
    <name type="scientific">Bacillus clarus</name>
    <dbReference type="NCBI Taxonomy" id="2338372"/>
    <lineage>
        <taxon>Bacteria</taxon>
        <taxon>Bacillati</taxon>
        <taxon>Bacillota</taxon>
        <taxon>Bacilli</taxon>
        <taxon>Bacillales</taxon>
        <taxon>Bacillaceae</taxon>
        <taxon>Bacillus</taxon>
        <taxon>Bacillus cereus group</taxon>
    </lineage>
</organism>
<proteinExistence type="predicted"/>
<dbReference type="EC" id="3.1.3.18" evidence="1"/>
<sequence>MNILWDFDGTLFDTYPVYTTIFSEILGDAVDKKEIYEKLKISYSHAIHYYNISCEQEKR</sequence>
<dbReference type="InterPro" id="IPR036412">
    <property type="entry name" value="HAD-like_sf"/>
</dbReference>
<dbReference type="InterPro" id="IPR023214">
    <property type="entry name" value="HAD_sf"/>
</dbReference>